<evidence type="ECO:0000313" key="6">
    <source>
        <dbReference type="EMBL" id="KAL1556266.1"/>
    </source>
</evidence>
<dbReference type="EMBL" id="JBEAFC010000005">
    <property type="protein sequence ID" value="KAL1556266.1"/>
    <property type="molecule type" value="Genomic_DNA"/>
</dbReference>
<reference evidence="6 7" key="1">
    <citation type="submission" date="2024-06" db="EMBL/GenBank/DDBJ databases">
        <title>A chromosome level genome sequence of Diviner's sage (Salvia divinorum).</title>
        <authorList>
            <person name="Ford S.A."/>
            <person name="Ro D.-K."/>
            <person name="Ness R.W."/>
            <person name="Phillips M.A."/>
        </authorList>
    </citation>
    <scope>NUCLEOTIDE SEQUENCE [LARGE SCALE GENOMIC DNA]</scope>
    <source>
        <strain evidence="6">SAF-2024a</strain>
        <tissue evidence="6">Leaf</tissue>
    </source>
</reference>
<evidence type="ECO:0000256" key="2">
    <source>
        <dbReference type="ARBA" id="ARBA00022676"/>
    </source>
</evidence>
<keyword evidence="4" id="KW-0325">Glycoprotein</keyword>
<gene>
    <name evidence="6" type="ORF">AAHA92_11916</name>
</gene>
<keyword evidence="3" id="KW-0808">Transferase</keyword>
<protein>
    <submittedName>
        <fullName evidence="6">Alpha-1,3-arabinosyltransferase XAT3-like</fullName>
    </submittedName>
</protein>
<accession>A0ABD1HIK1</accession>
<dbReference type="InterPro" id="IPR007657">
    <property type="entry name" value="Glycosyltransferase_61"/>
</dbReference>
<dbReference type="PANTHER" id="PTHR20961:SF108">
    <property type="entry name" value="GLYCOSYLTRANSFERASE"/>
    <property type="match status" value="1"/>
</dbReference>
<comment type="caution">
    <text evidence="6">The sequence shown here is derived from an EMBL/GenBank/DDBJ whole genome shotgun (WGS) entry which is preliminary data.</text>
</comment>
<dbReference type="Pfam" id="PF04577">
    <property type="entry name" value="Glyco_transf_61"/>
    <property type="match status" value="1"/>
</dbReference>
<dbReference type="GO" id="GO:0016763">
    <property type="term" value="F:pentosyltransferase activity"/>
    <property type="evidence" value="ECO:0007669"/>
    <property type="project" value="UniProtKB-ARBA"/>
</dbReference>
<dbReference type="AlphaFoldDB" id="A0ABD1HIK1"/>
<comment type="subcellular location">
    <subcellularLocation>
        <location evidence="1">Golgi apparatus membrane</location>
        <topology evidence="1">Single-pass type II membrane protein</topology>
    </subcellularLocation>
</comment>
<dbReference type="GO" id="GO:0000139">
    <property type="term" value="C:Golgi membrane"/>
    <property type="evidence" value="ECO:0007669"/>
    <property type="project" value="UniProtKB-SubCell"/>
</dbReference>
<evidence type="ECO:0000256" key="3">
    <source>
        <dbReference type="ARBA" id="ARBA00022679"/>
    </source>
</evidence>
<evidence type="ECO:0000313" key="7">
    <source>
        <dbReference type="Proteomes" id="UP001567538"/>
    </source>
</evidence>
<organism evidence="6 7">
    <name type="scientific">Salvia divinorum</name>
    <name type="common">Maria pastora</name>
    <name type="synonym">Diviner's sage</name>
    <dbReference type="NCBI Taxonomy" id="28513"/>
    <lineage>
        <taxon>Eukaryota</taxon>
        <taxon>Viridiplantae</taxon>
        <taxon>Streptophyta</taxon>
        <taxon>Embryophyta</taxon>
        <taxon>Tracheophyta</taxon>
        <taxon>Spermatophyta</taxon>
        <taxon>Magnoliopsida</taxon>
        <taxon>eudicotyledons</taxon>
        <taxon>Gunneridae</taxon>
        <taxon>Pentapetalae</taxon>
        <taxon>asterids</taxon>
        <taxon>lamiids</taxon>
        <taxon>Lamiales</taxon>
        <taxon>Lamiaceae</taxon>
        <taxon>Nepetoideae</taxon>
        <taxon>Mentheae</taxon>
        <taxon>Salviinae</taxon>
        <taxon>Salvia</taxon>
        <taxon>Salvia subgen. Calosphace</taxon>
    </lineage>
</organism>
<name>A0ABD1HIK1_SALDI</name>
<dbReference type="PANTHER" id="PTHR20961">
    <property type="entry name" value="GLYCOSYLTRANSFERASE"/>
    <property type="match status" value="1"/>
</dbReference>
<dbReference type="Proteomes" id="UP001567538">
    <property type="component" value="Unassembled WGS sequence"/>
</dbReference>
<keyword evidence="2" id="KW-0328">Glycosyltransferase</keyword>
<evidence type="ECO:0000259" key="5">
    <source>
        <dbReference type="Pfam" id="PF04577"/>
    </source>
</evidence>
<feature type="domain" description="Glycosyltransferase 61 catalytic" evidence="5">
    <location>
        <begin position="275"/>
        <end position="370"/>
    </location>
</feature>
<evidence type="ECO:0000256" key="1">
    <source>
        <dbReference type="ARBA" id="ARBA00004323"/>
    </source>
</evidence>
<evidence type="ECO:0000256" key="4">
    <source>
        <dbReference type="ARBA" id="ARBA00023180"/>
    </source>
</evidence>
<keyword evidence="7" id="KW-1185">Reference proteome</keyword>
<proteinExistence type="predicted"/>
<dbReference type="InterPro" id="IPR049625">
    <property type="entry name" value="Glyco_transf_61_cat"/>
</dbReference>
<sequence length="464" mass="52146">MKLEKDQKKLVFGATPFILLLSLPFLCVGADFLWGNRITFHQWMQNFSGVGAAVKKVDDKEFINFHLARLVRGRIALFFTETGEDRRKLDDTGFACHRAVHSVHCVSTKPVRIDTGNMTVYVPSGDNSRKEKVVRPYPWQGYAVNEISPVRIIQYSNTTVPPPCEFRHRVPAVVFSSGYTGNKYHEMSEIIIPLYITTRHFRSRVAFVLEDYKPSFIAKYNAILTRLSAHEVINPAANASIHCFPASVVGLKYHGILKVNSTDIPGGYGMPEFKRFLREIFSLAYSHVSEIPRPRLLLLSRTKSRKFLNEDEMIAMMQEVGFEVVVVRGSKVASNLTRMARLVNSCGVIVGAHGAGLTNDVFMARGGVVVQVEPLGTEWISKVMFGDTARAVGLRHLRYKIEEDESSLVKLYGRNSSVVTDPESVYRDGGYMTARAVFIDQQNVMINIARFRSTIVEALSIVVD</sequence>